<keyword evidence="1" id="KW-0732">Signal</keyword>
<name>A0A8S4ELD0_PLUXY</name>
<accession>A0A8S4ELD0</accession>
<sequence length="298" mass="32536">MASYFLFLLLPALAVAKINIEIFGTMTGNENDLQVKYSGSDVSVISDVERATYKINDGQLKNAIQAYFGKRPDDAFMRSPTPWGDLYRTYGWSEVTRTLKPKSARVLKIAANPEILLEQVFENNSTKPATFNVGISQSVQNTISSSWSKGGDLTVSQEINYGFDIKAVSFGGSTSFSYSSSWGYNSEKSESVTVGSSASMELLLLPGQSVRAQLHATRGKALVEVEYEASLSGAIAVNYDKGYRGHHYWSLPVGGVMSSGQISNNIVSKEVIEIGYFSNAKVVVHDRAMGTKMLDINL</sequence>
<dbReference type="Proteomes" id="UP000653454">
    <property type="component" value="Unassembled WGS sequence"/>
</dbReference>
<feature type="chain" id="PRO_5035745829" evidence="1">
    <location>
        <begin position="17"/>
        <end position="298"/>
    </location>
</feature>
<dbReference type="CDD" id="cd20235">
    <property type="entry name" value="PFM_spherulin-2a-like"/>
    <property type="match status" value="1"/>
</dbReference>
<dbReference type="Gene3D" id="2.170.15.10">
    <property type="entry name" value="Proaerolysin, chain A, domain 3"/>
    <property type="match status" value="1"/>
</dbReference>
<organism evidence="2 3">
    <name type="scientific">Plutella xylostella</name>
    <name type="common">Diamondback moth</name>
    <name type="synonym">Plutella maculipennis</name>
    <dbReference type="NCBI Taxonomy" id="51655"/>
    <lineage>
        <taxon>Eukaryota</taxon>
        <taxon>Metazoa</taxon>
        <taxon>Ecdysozoa</taxon>
        <taxon>Arthropoda</taxon>
        <taxon>Hexapoda</taxon>
        <taxon>Insecta</taxon>
        <taxon>Pterygota</taxon>
        <taxon>Neoptera</taxon>
        <taxon>Endopterygota</taxon>
        <taxon>Lepidoptera</taxon>
        <taxon>Glossata</taxon>
        <taxon>Ditrysia</taxon>
        <taxon>Yponomeutoidea</taxon>
        <taxon>Plutellidae</taxon>
        <taxon>Plutella</taxon>
    </lineage>
</organism>
<keyword evidence="3" id="KW-1185">Reference proteome</keyword>
<gene>
    <name evidence="2" type="ORF">PLXY2_LOCUS5917</name>
</gene>
<evidence type="ECO:0000313" key="3">
    <source>
        <dbReference type="Proteomes" id="UP000653454"/>
    </source>
</evidence>
<proteinExistence type="predicted"/>
<dbReference type="EMBL" id="CAJHNJ030000018">
    <property type="protein sequence ID" value="CAG9116315.1"/>
    <property type="molecule type" value="Genomic_DNA"/>
</dbReference>
<dbReference type="SUPFAM" id="SSF56973">
    <property type="entry name" value="Aerolisin/ETX pore-forming domain"/>
    <property type="match status" value="1"/>
</dbReference>
<evidence type="ECO:0000256" key="1">
    <source>
        <dbReference type="SAM" id="SignalP"/>
    </source>
</evidence>
<comment type="caution">
    <text evidence="2">The sequence shown here is derived from an EMBL/GenBank/DDBJ whole genome shotgun (WGS) entry which is preliminary data.</text>
</comment>
<feature type="signal peptide" evidence="1">
    <location>
        <begin position="1"/>
        <end position="16"/>
    </location>
</feature>
<evidence type="ECO:0000313" key="2">
    <source>
        <dbReference type="EMBL" id="CAG9116315.1"/>
    </source>
</evidence>
<reference evidence="2" key="1">
    <citation type="submission" date="2020-11" db="EMBL/GenBank/DDBJ databases">
        <authorList>
            <person name="Whiteford S."/>
        </authorList>
    </citation>
    <scope>NUCLEOTIDE SEQUENCE</scope>
</reference>
<dbReference type="AlphaFoldDB" id="A0A8S4ELD0"/>
<protein>
    <submittedName>
        <fullName evidence="2">(diamondback moth) hypothetical protein</fullName>
    </submittedName>
</protein>